<dbReference type="Pfam" id="PF04186">
    <property type="entry name" value="FxsA"/>
    <property type="match status" value="1"/>
</dbReference>
<feature type="transmembrane region" description="Helical" evidence="2">
    <location>
        <begin position="45"/>
        <end position="63"/>
    </location>
</feature>
<evidence type="ECO:0000313" key="4">
    <source>
        <dbReference type="Proteomes" id="UP000092482"/>
    </source>
</evidence>
<proteinExistence type="predicted"/>
<evidence type="ECO:0000256" key="1">
    <source>
        <dbReference type="SAM" id="MobiDB-lite"/>
    </source>
</evidence>
<accession>A0A1B1N8J7</accession>
<dbReference type="PANTHER" id="PTHR35335:SF1">
    <property type="entry name" value="UPF0716 PROTEIN FXSA"/>
    <property type="match status" value="1"/>
</dbReference>
<keyword evidence="2" id="KW-1133">Transmembrane helix</keyword>
<dbReference type="PANTHER" id="PTHR35335">
    <property type="entry name" value="UPF0716 PROTEIN FXSA"/>
    <property type="match status" value="1"/>
</dbReference>
<evidence type="ECO:0000256" key="2">
    <source>
        <dbReference type="SAM" id="Phobius"/>
    </source>
</evidence>
<feature type="transmembrane region" description="Helical" evidence="2">
    <location>
        <begin position="91"/>
        <end position="119"/>
    </location>
</feature>
<dbReference type="InterPro" id="IPR007313">
    <property type="entry name" value="FxsA"/>
</dbReference>
<feature type="region of interest" description="Disordered" evidence="1">
    <location>
        <begin position="142"/>
        <end position="183"/>
    </location>
</feature>
<evidence type="ECO:0000313" key="3">
    <source>
        <dbReference type="EMBL" id="ANS77752.1"/>
    </source>
</evidence>
<reference evidence="3 4" key="1">
    <citation type="submission" date="2016-03" db="EMBL/GenBank/DDBJ databases">
        <title>Shallow-sea hydrothermal system.</title>
        <authorList>
            <person name="Tang K."/>
        </authorList>
    </citation>
    <scope>NUCLEOTIDE SEQUENCE [LARGE SCALE GENOMIC DNA]</scope>
    <source>
        <strain evidence="3 4">JLT9</strain>
    </source>
</reference>
<dbReference type="NCBIfam" id="NF008528">
    <property type="entry name" value="PRK11463.1-2"/>
    <property type="match status" value="1"/>
</dbReference>
<protein>
    <submittedName>
        <fullName evidence="3">FxsA protein</fullName>
    </submittedName>
</protein>
<keyword evidence="2" id="KW-0812">Transmembrane</keyword>
<dbReference type="EMBL" id="CP014989">
    <property type="protein sequence ID" value="ANS77752.1"/>
    <property type="molecule type" value="Genomic_DNA"/>
</dbReference>
<gene>
    <name evidence="3" type="ORF">SGUI_0356</name>
</gene>
<dbReference type="Proteomes" id="UP000092482">
    <property type="component" value="Chromosome"/>
</dbReference>
<dbReference type="STRING" id="1758689.SGUI_0356"/>
<dbReference type="AlphaFoldDB" id="A0A1B1N8J7"/>
<feature type="transmembrane region" description="Helical" evidence="2">
    <location>
        <begin position="20"/>
        <end position="39"/>
    </location>
</feature>
<sequence length="183" mass="19812">MSSMSGPPQQARRRRPVLRWILLALVLLPIIEIAVLIMVGRAVGLWWTLALIIVVAVAGTWLARRESSRTYRELQQALNSGRMPADQVTDAILLTVGGLLLLLPGFVSDVIALVLILPFTRPLARRLLQAVVASRALATVGGSPAASAGRSRRAPGAGTVIDGEIVDEQPPPWQQERPPQIDR</sequence>
<organism evidence="3 4">
    <name type="scientific">Serinicoccus hydrothermalis</name>
    <dbReference type="NCBI Taxonomy" id="1758689"/>
    <lineage>
        <taxon>Bacteria</taxon>
        <taxon>Bacillati</taxon>
        <taxon>Actinomycetota</taxon>
        <taxon>Actinomycetes</taxon>
        <taxon>Micrococcales</taxon>
        <taxon>Ornithinimicrobiaceae</taxon>
        <taxon>Serinicoccus</taxon>
    </lineage>
</organism>
<keyword evidence="2" id="KW-0472">Membrane</keyword>
<keyword evidence="4" id="KW-1185">Reference proteome</keyword>
<dbReference type="GO" id="GO:0016020">
    <property type="term" value="C:membrane"/>
    <property type="evidence" value="ECO:0007669"/>
    <property type="project" value="InterPro"/>
</dbReference>
<feature type="compositionally biased region" description="Low complexity" evidence="1">
    <location>
        <begin position="142"/>
        <end position="158"/>
    </location>
</feature>
<name>A0A1B1N8J7_9MICO</name>
<dbReference type="KEGG" id="serj:SGUI_0356"/>
<feature type="compositionally biased region" description="Low complexity" evidence="1">
    <location>
        <begin position="174"/>
        <end position="183"/>
    </location>
</feature>